<organism evidence="2 3">
    <name type="scientific">Sphingomonas sanxanigenens DSM 19645 = NX02</name>
    <dbReference type="NCBI Taxonomy" id="1123269"/>
    <lineage>
        <taxon>Bacteria</taxon>
        <taxon>Pseudomonadati</taxon>
        <taxon>Pseudomonadota</taxon>
        <taxon>Alphaproteobacteria</taxon>
        <taxon>Sphingomonadales</taxon>
        <taxon>Sphingomonadaceae</taxon>
        <taxon>Sphingomonas</taxon>
    </lineage>
</organism>
<dbReference type="Proteomes" id="UP000018851">
    <property type="component" value="Chromosome"/>
</dbReference>
<dbReference type="KEGG" id="ssan:NX02_24145"/>
<accession>W0AIP0</accession>
<proteinExistence type="predicted"/>
<dbReference type="EMBL" id="CP006644">
    <property type="protein sequence ID" value="AHE56437.1"/>
    <property type="molecule type" value="Genomic_DNA"/>
</dbReference>
<dbReference type="PATRIC" id="fig|1123269.5.peg.4729"/>
<dbReference type="STRING" id="1123269.NX02_24145"/>
<protein>
    <submittedName>
        <fullName evidence="2">Uncharacterized protein</fullName>
    </submittedName>
</protein>
<sequence length="71" mass="8000">MSYIPKEPVRGLENPLFALWALPFEMHQAMMTMWWDAWRGAAPTTERSSGPTDAHLPVPSALQGDDKEIFA</sequence>
<evidence type="ECO:0000313" key="3">
    <source>
        <dbReference type="Proteomes" id="UP000018851"/>
    </source>
</evidence>
<dbReference type="AlphaFoldDB" id="W0AIP0"/>
<evidence type="ECO:0000256" key="1">
    <source>
        <dbReference type="SAM" id="MobiDB-lite"/>
    </source>
</evidence>
<reference evidence="2 3" key="1">
    <citation type="submission" date="2013-07" db="EMBL/GenBank/DDBJ databases">
        <title>Completed genome of Sphingomonas sanxanigenens NX02.</title>
        <authorList>
            <person name="Ma T."/>
            <person name="Huang H."/>
            <person name="Wu M."/>
            <person name="Li X."/>
            <person name="Li G."/>
        </authorList>
    </citation>
    <scope>NUCLEOTIDE SEQUENCE [LARGE SCALE GENOMIC DNA]</scope>
    <source>
        <strain evidence="2 3">NX02</strain>
    </source>
</reference>
<evidence type="ECO:0000313" key="2">
    <source>
        <dbReference type="EMBL" id="AHE56437.1"/>
    </source>
</evidence>
<name>W0AIP0_9SPHN</name>
<dbReference type="HOGENOM" id="CLU_2737984_0_0_5"/>
<keyword evidence="3" id="KW-1185">Reference proteome</keyword>
<feature type="region of interest" description="Disordered" evidence="1">
    <location>
        <begin position="42"/>
        <end position="71"/>
    </location>
</feature>
<gene>
    <name evidence="2" type="ORF">NX02_24145</name>
</gene>